<evidence type="ECO:0000313" key="2">
    <source>
        <dbReference type="EMBL" id="TEU52207.1"/>
    </source>
</evidence>
<comment type="caution">
    <text evidence="2">The sequence shown here is derived from an EMBL/GenBank/DDBJ whole genome shotgun (WGS) entry which is preliminary data.</text>
</comment>
<evidence type="ECO:0000256" key="1">
    <source>
        <dbReference type="SAM" id="MobiDB-lite"/>
    </source>
</evidence>
<reference evidence="2 3" key="1">
    <citation type="submission" date="2019-03" db="EMBL/GenBank/DDBJ databases">
        <title>Burkholderia cepacia outbreak.</title>
        <authorList>
            <person name="Farzana R."/>
            <person name="Walsh T.R."/>
        </authorList>
    </citation>
    <scope>NUCLEOTIDE SEQUENCE [LARGE SCALE GENOMIC DNA]</scope>
    <source>
        <strain evidence="3">d13</strain>
    </source>
</reference>
<sequence length="83" mass="8626">MPIENIVAAAELSATTEPVGNCMGASPRASRATPDHYPGAEGKSTTSAGSRPRRSRRASASTSRRNAESRIGRKIGISDGATR</sequence>
<name>A0AAX2RW09_BURCE</name>
<organism evidence="2 3">
    <name type="scientific">Burkholderia cepacia</name>
    <name type="common">Pseudomonas cepacia</name>
    <dbReference type="NCBI Taxonomy" id="292"/>
    <lineage>
        <taxon>Bacteria</taxon>
        <taxon>Pseudomonadati</taxon>
        <taxon>Pseudomonadota</taxon>
        <taxon>Betaproteobacteria</taxon>
        <taxon>Burkholderiales</taxon>
        <taxon>Burkholderiaceae</taxon>
        <taxon>Burkholderia</taxon>
        <taxon>Burkholderia cepacia complex</taxon>
    </lineage>
</organism>
<feature type="region of interest" description="Disordered" evidence="1">
    <location>
        <begin position="15"/>
        <end position="83"/>
    </location>
</feature>
<dbReference type="AlphaFoldDB" id="A0AAX2RW09"/>
<protein>
    <submittedName>
        <fullName evidence="2">Uncharacterized protein</fullName>
    </submittedName>
</protein>
<gene>
    <name evidence="2" type="ORF">E3D37_05990</name>
</gene>
<evidence type="ECO:0000313" key="3">
    <source>
        <dbReference type="Proteomes" id="UP000298234"/>
    </source>
</evidence>
<dbReference type="Proteomes" id="UP000298234">
    <property type="component" value="Unassembled WGS sequence"/>
</dbReference>
<proteinExistence type="predicted"/>
<dbReference type="EMBL" id="SNSQ01000005">
    <property type="protein sequence ID" value="TEU52207.1"/>
    <property type="molecule type" value="Genomic_DNA"/>
</dbReference>
<accession>A0AAX2RW09</accession>